<dbReference type="Proteomes" id="UP001165960">
    <property type="component" value="Unassembled WGS sequence"/>
</dbReference>
<protein>
    <submittedName>
        <fullName evidence="1">Uncharacterized protein</fullName>
    </submittedName>
</protein>
<dbReference type="EMBL" id="QTSX02001717">
    <property type="protein sequence ID" value="KAJ9079493.1"/>
    <property type="molecule type" value="Genomic_DNA"/>
</dbReference>
<reference evidence="1" key="1">
    <citation type="submission" date="2022-04" db="EMBL/GenBank/DDBJ databases">
        <title>Genome of the entomopathogenic fungus Entomophthora muscae.</title>
        <authorList>
            <person name="Elya C."/>
            <person name="Lovett B.R."/>
            <person name="Lee E."/>
            <person name="Macias A.M."/>
            <person name="Hajek A.E."/>
            <person name="De Bivort B.L."/>
            <person name="Kasson M.T."/>
            <person name="De Fine Licht H.H."/>
            <person name="Stajich J.E."/>
        </authorList>
    </citation>
    <scope>NUCLEOTIDE SEQUENCE</scope>
    <source>
        <strain evidence="1">Berkeley</strain>
    </source>
</reference>
<sequence>MLGSLEARAMRHNSLAGAFEQCSLHQKGGCELAVERCIDQVRFSPWTPDTYSRAVEQRLRDSREYLCVKFVN</sequence>
<name>A0ACC2TXK9_9FUNG</name>
<keyword evidence="2" id="KW-1185">Reference proteome</keyword>
<gene>
    <name evidence="1" type="ORF">DSO57_1034851</name>
</gene>
<organism evidence="1 2">
    <name type="scientific">Entomophthora muscae</name>
    <dbReference type="NCBI Taxonomy" id="34485"/>
    <lineage>
        <taxon>Eukaryota</taxon>
        <taxon>Fungi</taxon>
        <taxon>Fungi incertae sedis</taxon>
        <taxon>Zoopagomycota</taxon>
        <taxon>Entomophthoromycotina</taxon>
        <taxon>Entomophthoromycetes</taxon>
        <taxon>Entomophthorales</taxon>
        <taxon>Entomophthoraceae</taxon>
        <taxon>Entomophthora</taxon>
    </lineage>
</organism>
<evidence type="ECO:0000313" key="2">
    <source>
        <dbReference type="Proteomes" id="UP001165960"/>
    </source>
</evidence>
<evidence type="ECO:0000313" key="1">
    <source>
        <dbReference type="EMBL" id="KAJ9079493.1"/>
    </source>
</evidence>
<comment type="caution">
    <text evidence="1">The sequence shown here is derived from an EMBL/GenBank/DDBJ whole genome shotgun (WGS) entry which is preliminary data.</text>
</comment>
<accession>A0ACC2TXK9</accession>
<proteinExistence type="predicted"/>